<reference evidence="1" key="2">
    <citation type="journal article" date="2015" name="Data Brief">
        <title>Shoot transcriptome of the giant reed, Arundo donax.</title>
        <authorList>
            <person name="Barrero R.A."/>
            <person name="Guerrero F.D."/>
            <person name="Moolhuijzen P."/>
            <person name="Goolsby J.A."/>
            <person name="Tidwell J."/>
            <person name="Bellgard S.E."/>
            <person name="Bellgard M.I."/>
        </authorList>
    </citation>
    <scope>NUCLEOTIDE SEQUENCE</scope>
    <source>
        <tissue evidence="1">Shoot tissue taken approximately 20 cm above the soil surface</tissue>
    </source>
</reference>
<sequence length="53" mass="6151">MTKSRSERGSPCLTPLLQLKDFPSTPLCRMEEVLVCRMALIHWIHFCGNPFFL</sequence>
<organism evidence="1">
    <name type="scientific">Arundo donax</name>
    <name type="common">Giant reed</name>
    <name type="synonym">Donax arundinaceus</name>
    <dbReference type="NCBI Taxonomy" id="35708"/>
    <lineage>
        <taxon>Eukaryota</taxon>
        <taxon>Viridiplantae</taxon>
        <taxon>Streptophyta</taxon>
        <taxon>Embryophyta</taxon>
        <taxon>Tracheophyta</taxon>
        <taxon>Spermatophyta</taxon>
        <taxon>Magnoliopsida</taxon>
        <taxon>Liliopsida</taxon>
        <taxon>Poales</taxon>
        <taxon>Poaceae</taxon>
        <taxon>PACMAD clade</taxon>
        <taxon>Arundinoideae</taxon>
        <taxon>Arundineae</taxon>
        <taxon>Arundo</taxon>
    </lineage>
</organism>
<name>A0A0A9FMK5_ARUDO</name>
<reference evidence="1" key="1">
    <citation type="submission" date="2014-09" db="EMBL/GenBank/DDBJ databases">
        <authorList>
            <person name="Magalhaes I.L.F."/>
            <person name="Oliveira U."/>
            <person name="Santos F.R."/>
            <person name="Vidigal T.H.D.A."/>
            <person name="Brescovit A.D."/>
            <person name="Santos A.J."/>
        </authorList>
    </citation>
    <scope>NUCLEOTIDE SEQUENCE</scope>
    <source>
        <tissue evidence="1">Shoot tissue taken approximately 20 cm above the soil surface</tissue>
    </source>
</reference>
<protein>
    <submittedName>
        <fullName evidence="1">Uncharacterized protein</fullName>
    </submittedName>
</protein>
<dbReference type="EMBL" id="GBRH01186500">
    <property type="protein sequence ID" value="JAE11396.1"/>
    <property type="molecule type" value="Transcribed_RNA"/>
</dbReference>
<evidence type="ECO:0000313" key="1">
    <source>
        <dbReference type="EMBL" id="JAE11396.1"/>
    </source>
</evidence>
<proteinExistence type="predicted"/>
<dbReference type="AlphaFoldDB" id="A0A0A9FMK5"/>
<accession>A0A0A9FMK5</accession>